<keyword evidence="1" id="KW-0732">Signal</keyword>
<sequence length="105" mass="11310">MKFFTFAAVLFAAATQACDLYSNCICVTAEGIPDKNATEIACQDQTEPHKELRVRNNITECHFNGAVNTGFLGMEKNGLDNCRFRESCTEAGATGPDSSCSGAFN</sequence>
<reference evidence="2" key="1">
    <citation type="submission" date="2017-09" db="EMBL/GenBank/DDBJ databases">
        <title>Polyketide synthases of a Diaporthe helianthi virulent isolate.</title>
        <authorList>
            <person name="Baroncelli R."/>
        </authorList>
    </citation>
    <scope>NUCLEOTIDE SEQUENCE [LARGE SCALE GENOMIC DNA]</scope>
    <source>
        <strain evidence="2">7/96</strain>
    </source>
</reference>
<name>A0A2P5HY42_DIAHE</name>
<dbReference type="OrthoDB" id="3660698at2759"/>
<dbReference type="AlphaFoldDB" id="A0A2P5HY42"/>
<gene>
    <name evidence="2" type="ORF">DHEL01_v206449</name>
</gene>
<accession>A0A2P5HY42</accession>
<dbReference type="PROSITE" id="PS51257">
    <property type="entry name" value="PROKAR_LIPOPROTEIN"/>
    <property type="match status" value="1"/>
</dbReference>
<evidence type="ECO:0000313" key="3">
    <source>
        <dbReference type="Proteomes" id="UP000094444"/>
    </source>
</evidence>
<feature type="chain" id="PRO_5015106749" description="Cyanovirin-N domain-containing protein" evidence="1">
    <location>
        <begin position="18"/>
        <end position="105"/>
    </location>
</feature>
<evidence type="ECO:0000313" key="2">
    <source>
        <dbReference type="EMBL" id="POS75163.1"/>
    </source>
</evidence>
<dbReference type="Proteomes" id="UP000094444">
    <property type="component" value="Unassembled WGS sequence"/>
</dbReference>
<dbReference type="InParanoid" id="A0A2P5HY42"/>
<dbReference type="EMBL" id="MAVT02000522">
    <property type="protein sequence ID" value="POS75163.1"/>
    <property type="molecule type" value="Genomic_DNA"/>
</dbReference>
<organism evidence="2 3">
    <name type="scientific">Diaporthe helianthi</name>
    <dbReference type="NCBI Taxonomy" id="158607"/>
    <lineage>
        <taxon>Eukaryota</taxon>
        <taxon>Fungi</taxon>
        <taxon>Dikarya</taxon>
        <taxon>Ascomycota</taxon>
        <taxon>Pezizomycotina</taxon>
        <taxon>Sordariomycetes</taxon>
        <taxon>Sordariomycetidae</taxon>
        <taxon>Diaporthales</taxon>
        <taxon>Diaporthaceae</taxon>
        <taxon>Diaporthe</taxon>
    </lineage>
</organism>
<protein>
    <recommendedName>
        <fullName evidence="4">Cyanovirin-N domain-containing protein</fullName>
    </recommendedName>
</protein>
<comment type="caution">
    <text evidence="2">The sequence shown here is derived from an EMBL/GenBank/DDBJ whole genome shotgun (WGS) entry which is preliminary data.</text>
</comment>
<evidence type="ECO:0000256" key="1">
    <source>
        <dbReference type="SAM" id="SignalP"/>
    </source>
</evidence>
<evidence type="ECO:0008006" key="4">
    <source>
        <dbReference type="Google" id="ProtNLM"/>
    </source>
</evidence>
<keyword evidence="3" id="KW-1185">Reference proteome</keyword>
<feature type="signal peptide" evidence="1">
    <location>
        <begin position="1"/>
        <end position="17"/>
    </location>
</feature>
<proteinExistence type="predicted"/>